<sequence>MIASDTLGVIEGVWLLNEKGKPKKAVSPLNKYSSIRKSLPIQQIGPGEAFAKTLRQKTGKKILLVVNARGGSNIKAWLPSAEEKYLDEAIRRTKEATKYGPLKGILWHQGESNSGAPQSYMKQLETMVGELRKQLDADNVPFVAGEIAPWHHNRDKFNPIIRTIKEHINNSDWVSSESCGMLKNENDPHFSREGQMILGERYAQKIYELVYKNNL</sequence>
<dbReference type="EMBL" id="BQOB01000001">
    <property type="protein sequence ID" value="GKH82136.1"/>
    <property type="molecule type" value="Genomic_DNA"/>
</dbReference>
<reference evidence="3" key="1">
    <citation type="submission" date="2022-01" db="EMBL/GenBank/DDBJ databases">
        <title>Novel bile acid biosynthetic pathways are enriched in the microbiome of centenarians.</title>
        <authorList>
            <person name="Sato Y."/>
            <person name="Atarashi K."/>
            <person name="Plichta R.D."/>
            <person name="Arai Y."/>
            <person name="Sasajima S."/>
            <person name="Kearney M.S."/>
            <person name="Suda W."/>
            <person name="Takeshita K."/>
            <person name="Sasaki T."/>
            <person name="Okamoto S."/>
            <person name="Skelly N.A."/>
            <person name="Okamura Y."/>
            <person name="Vlamakis H."/>
            <person name="Li Y."/>
            <person name="Tanoue T."/>
            <person name="Takei H."/>
            <person name="Nittono H."/>
            <person name="Narushima S."/>
            <person name="Irie J."/>
            <person name="Itoh H."/>
            <person name="Moriya K."/>
            <person name="Sugiura Y."/>
            <person name="Suematsu M."/>
            <person name="Moritoki N."/>
            <person name="Shibata S."/>
            <person name="Littman R.D."/>
            <person name="Fischbach A.M."/>
            <person name="Uwamino Y."/>
            <person name="Inoue T."/>
            <person name="Honda A."/>
            <person name="Hattori M."/>
            <person name="Murai T."/>
            <person name="Xavier J.R."/>
            <person name="Hirose N."/>
            <person name="Honda K."/>
        </authorList>
    </citation>
    <scope>NUCLEOTIDE SEQUENCE</scope>
    <source>
        <strain evidence="3">CE91-St7</strain>
    </source>
</reference>
<accession>A0AA37P2E9</accession>
<dbReference type="InterPro" id="IPR005181">
    <property type="entry name" value="SASA"/>
</dbReference>
<dbReference type="AlphaFoldDB" id="A0AA37P2E9"/>
<dbReference type="Proteomes" id="UP001055104">
    <property type="component" value="Unassembled WGS sequence"/>
</dbReference>
<comment type="caution">
    <text evidence="3">The sequence shown here is derived from an EMBL/GenBank/DDBJ whole genome shotgun (WGS) entry which is preliminary data.</text>
</comment>
<dbReference type="PANTHER" id="PTHR31988:SF19">
    <property type="entry name" value="9-O-ACETYL-N-ACETYLNEURAMINIC ACID DEACETYLASE-RELATED"/>
    <property type="match status" value="1"/>
</dbReference>
<dbReference type="Pfam" id="PF03629">
    <property type="entry name" value="SASA"/>
    <property type="match status" value="1"/>
</dbReference>
<evidence type="ECO:0000259" key="2">
    <source>
        <dbReference type="Pfam" id="PF03629"/>
    </source>
</evidence>
<keyword evidence="1" id="KW-0378">Hydrolase</keyword>
<dbReference type="SUPFAM" id="SSF52266">
    <property type="entry name" value="SGNH hydrolase"/>
    <property type="match status" value="1"/>
</dbReference>
<name>A0AA37P2E9_9BACT</name>
<evidence type="ECO:0000313" key="4">
    <source>
        <dbReference type="Proteomes" id="UP001055104"/>
    </source>
</evidence>
<organism evidence="3 4">
    <name type="scientific">Phocaeicola dorei</name>
    <dbReference type="NCBI Taxonomy" id="357276"/>
    <lineage>
        <taxon>Bacteria</taxon>
        <taxon>Pseudomonadati</taxon>
        <taxon>Bacteroidota</taxon>
        <taxon>Bacteroidia</taxon>
        <taxon>Bacteroidales</taxon>
        <taxon>Bacteroidaceae</taxon>
        <taxon>Phocaeicola</taxon>
    </lineage>
</organism>
<evidence type="ECO:0000256" key="1">
    <source>
        <dbReference type="ARBA" id="ARBA00022801"/>
    </source>
</evidence>
<proteinExistence type="predicted"/>
<dbReference type="PANTHER" id="PTHR31988">
    <property type="entry name" value="ESTERASE, PUTATIVE (DUF303)-RELATED"/>
    <property type="match status" value="1"/>
</dbReference>
<dbReference type="GO" id="GO:0016788">
    <property type="term" value="F:hydrolase activity, acting on ester bonds"/>
    <property type="evidence" value="ECO:0007669"/>
    <property type="project" value="UniProtKB-ARBA"/>
</dbReference>
<dbReference type="InterPro" id="IPR052940">
    <property type="entry name" value="Carb_Esterase_6"/>
</dbReference>
<protein>
    <submittedName>
        <fullName evidence="3">Acetylxylan esterase</fullName>
    </submittedName>
</protein>
<feature type="domain" description="Sialate O-acetylesterase" evidence="2">
    <location>
        <begin position="13"/>
        <end position="207"/>
    </location>
</feature>
<dbReference type="Gene3D" id="3.40.50.1110">
    <property type="entry name" value="SGNH hydrolase"/>
    <property type="match status" value="1"/>
</dbReference>
<gene>
    <name evidence="3" type="ORF">CE91St7_30200</name>
</gene>
<dbReference type="InterPro" id="IPR036514">
    <property type="entry name" value="SGNH_hydro_sf"/>
</dbReference>
<evidence type="ECO:0000313" key="3">
    <source>
        <dbReference type="EMBL" id="GKH82136.1"/>
    </source>
</evidence>